<evidence type="ECO:0000256" key="2">
    <source>
        <dbReference type="ARBA" id="ARBA00008483"/>
    </source>
</evidence>
<accession>A0A239TLE4</accession>
<sequence>MSLLWLFVFVMVIMLVILLTNMKVYPSRTLEPDIPTETGADATVQQTQLSSKRPFARFSGWIALIAPVVSAVYFIFAISRTADGRLTTISLPWMPAIDLDLAFRLDGLSMIFALLITLIGTGVVLYANAYLSKEHDDLPRFYFYLILFMFAMLGVVLADNTILLYVFWELTSIASFLLISYWYNRQASQDGALKSFLITVFGGMFMLIGFIIIYSISGTNTISELVTQTETLSQSPWYPFAVICILIGAFTKSAQFPFHIWLPDAMEAPTPVSAYLHSATMVKAGLYLLFRFTPILSYAPWVGYIVITVGIVTLAVGSFVAVGQRDLKGLLAYSTISQLGMIMSMVGFGMLTYSLHQSFVEFFVISLFAGLFHLINHALFKSVLFMGVGIIDHETGTRNLANLGGLRKVLPVTATIMTISAMAMAGLPFFNGFLSKEMFFTTLVNAGKLPIDDQIFMSVMLVIAVGASVLTFVYSLRMVKDTFFGPLKKDKLPQIPGHEPASMYLAPVIIVCGLPLFFIIPNILGKYLITPALRDINHTAAVVKYIPHVEAWHGFTTELLITLVIYTIGILLLWRSRWMEVYNKLPSILSINTLYNAMLKWSEAFSRRNMQTMMNNKLNQYLHVIYLMFFGMLVYGFIKVGWIPIKGFEITPFTWFEILVLVNIAILSAALLYIRERMAMVILNGVIGYSIAIVFILMKAPDLAMTQLVIETITTILFLLVFYHLPNVQRDKVQWGREAVKLIIAFMMAVFVMTFVVIALQDPPFQKISQFYENSYDLAGSKNIVNAILGDFRALDTMLEGIVIMIVGLGIFALVKFKIRKGESNERK</sequence>
<evidence type="ECO:0000256" key="3">
    <source>
        <dbReference type="ARBA" id="ARBA00022448"/>
    </source>
</evidence>
<keyword evidence="16" id="KW-1185">Reference proteome</keyword>
<keyword evidence="4" id="KW-0050">Antiport</keyword>
<evidence type="ECO:0000259" key="12">
    <source>
        <dbReference type="Pfam" id="PF00662"/>
    </source>
</evidence>
<evidence type="ECO:0000313" key="15">
    <source>
        <dbReference type="EMBL" id="GEP85201.1"/>
    </source>
</evidence>
<dbReference type="PRINTS" id="PR01434">
    <property type="entry name" value="NADHDHGNASE5"/>
</dbReference>
<protein>
    <submittedName>
        <fullName evidence="15">Putative antiporter subunit mnhA2</fullName>
    </submittedName>
</protein>
<dbReference type="InterPro" id="IPR046806">
    <property type="entry name" value="MrpA_C/MbhE"/>
</dbReference>
<dbReference type="OrthoDB" id="9807568at2"/>
<dbReference type="EMBL" id="BKAR01000023">
    <property type="protein sequence ID" value="GEP85201.1"/>
    <property type="molecule type" value="Genomic_DNA"/>
</dbReference>
<dbReference type="Pfam" id="PF00361">
    <property type="entry name" value="Proton_antipo_M"/>
    <property type="match status" value="1"/>
</dbReference>
<name>A0A239TLE4_9STAP</name>
<evidence type="ECO:0000256" key="5">
    <source>
        <dbReference type="ARBA" id="ARBA00022475"/>
    </source>
</evidence>
<dbReference type="InterPro" id="IPR001516">
    <property type="entry name" value="Proton_antipo_N"/>
</dbReference>
<keyword evidence="5" id="KW-1003">Cell membrane</keyword>
<proteinExistence type="inferred from homology"/>
<evidence type="ECO:0000256" key="10">
    <source>
        <dbReference type="RuleBase" id="RU000320"/>
    </source>
</evidence>
<evidence type="ECO:0000256" key="7">
    <source>
        <dbReference type="ARBA" id="ARBA00022989"/>
    </source>
</evidence>
<feature type="domain" description="MrpA C-terminal/MbhD" evidence="13">
    <location>
        <begin position="664"/>
        <end position="726"/>
    </location>
</feature>
<dbReference type="GO" id="GO:0015297">
    <property type="term" value="F:antiporter activity"/>
    <property type="evidence" value="ECO:0007669"/>
    <property type="project" value="UniProtKB-KW"/>
</dbReference>
<dbReference type="InterPro" id="IPR001750">
    <property type="entry name" value="ND/Mrp_TM"/>
</dbReference>
<dbReference type="PANTHER" id="PTHR43373">
    <property type="entry name" value="NA(+)/H(+) ANTIPORTER SUBUNIT"/>
    <property type="match status" value="1"/>
</dbReference>
<feature type="domain" description="NADH-Ubiquinone oxidoreductase (complex I) chain 5 N-terminal" evidence="12">
    <location>
        <begin position="94"/>
        <end position="142"/>
    </location>
</feature>
<comment type="similarity">
    <text evidence="2">Belongs to the CPA3 antiporters (TC 2.A.63) subunit A family.</text>
</comment>
<keyword evidence="7" id="KW-1133">Transmembrane helix</keyword>
<dbReference type="InterPro" id="IPR050616">
    <property type="entry name" value="CPA3_Na-H_Antiporter_A"/>
</dbReference>
<evidence type="ECO:0000259" key="14">
    <source>
        <dbReference type="Pfam" id="PF20501"/>
    </source>
</evidence>
<feature type="domain" description="NADH:quinone oxidoreductase/Mrp antiporter transmembrane" evidence="11">
    <location>
        <begin position="158"/>
        <end position="448"/>
    </location>
</feature>
<comment type="subcellular location">
    <subcellularLocation>
        <location evidence="1">Cell membrane</location>
        <topology evidence="1">Multi-pass membrane protein</topology>
    </subcellularLocation>
    <subcellularLocation>
        <location evidence="10">Membrane</location>
        <topology evidence="10">Multi-pass membrane protein</topology>
    </subcellularLocation>
</comment>
<gene>
    <name evidence="15" type="primary">mnhA2</name>
    <name evidence="15" type="ORF">SPI02_17860</name>
</gene>
<organism evidence="15 16">
    <name type="scientific">Staphylococcus piscifermentans</name>
    <dbReference type="NCBI Taxonomy" id="70258"/>
    <lineage>
        <taxon>Bacteria</taxon>
        <taxon>Bacillati</taxon>
        <taxon>Bacillota</taxon>
        <taxon>Bacilli</taxon>
        <taxon>Bacillales</taxon>
        <taxon>Staphylococcaceae</taxon>
        <taxon>Staphylococcus</taxon>
    </lineage>
</organism>
<keyword evidence="6 10" id="KW-0812">Transmembrane</keyword>
<dbReference type="Pfam" id="PF13244">
    <property type="entry name" value="MbhD"/>
    <property type="match status" value="1"/>
</dbReference>
<evidence type="ECO:0000256" key="1">
    <source>
        <dbReference type="ARBA" id="ARBA00004651"/>
    </source>
</evidence>
<evidence type="ECO:0000256" key="4">
    <source>
        <dbReference type="ARBA" id="ARBA00022449"/>
    </source>
</evidence>
<dbReference type="InterPro" id="IPR025383">
    <property type="entry name" value="MrpA_C/MbhD"/>
</dbReference>
<dbReference type="GO" id="GO:0005886">
    <property type="term" value="C:plasma membrane"/>
    <property type="evidence" value="ECO:0007669"/>
    <property type="project" value="UniProtKB-SubCell"/>
</dbReference>
<reference evidence="15 16" key="1">
    <citation type="submission" date="2019-07" db="EMBL/GenBank/DDBJ databases">
        <title>Whole genome shotgun sequence of Staphylococcus piscifermentans NBRC 109625.</title>
        <authorList>
            <person name="Hosoyama A."/>
            <person name="Uohara A."/>
            <person name="Ohji S."/>
            <person name="Ichikawa N."/>
        </authorList>
    </citation>
    <scope>NUCLEOTIDE SEQUENCE [LARGE SCALE GENOMIC DNA]</scope>
    <source>
        <strain evidence="15 16">NBRC 109625</strain>
    </source>
</reference>
<keyword evidence="9" id="KW-0472">Membrane</keyword>
<keyword evidence="3" id="KW-0813">Transport</keyword>
<evidence type="ECO:0000256" key="9">
    <source>
        <dbReference type="ARBA" id="ARBA00023136"/>
    </source>
</evidence>
<evidence type="ECO:0000259" key="13">
    <source>
        <dbReference type="Pfam" id="PF13244"/>
    </source>
</evidence>
<dbReference type="RefSeq" id="WP_095103274.1">
    <property type="nucleotide sequence ID" value="NZ_BKAR01000023.1"/>
</dbReference>
<dbReference type="GO" id="GO:0006811">
    <property type="term" value="P:monoatomic ion transport"/>
    <property type="evidence" value="ECO:0007669"/>
    <property type="project" value="UniProtKB-KW"/>
</dbReference>
<evidence type="ECO:0000313" key="16">
    <source>
        <dbReference type="Proteomes" id="UP000321736"/>
    </source>
</evidence>
<dbReference type="AlphaFoldDB" id="A0A239TLE4"/>
<dbReference type="Proteomes" id="UP000321736">
    <property type="component" value="Unassembled WGS sequence"/>
</dbReference>
<keyword evidence="8" id="KW-0406">Ion transport</keyword>
<dbReference type="PRINTS" id="PR01435">
    <property type="entry name" value="NPOXDRDTASE5"/>
</dbReference>
<evidence type="ECO:0000259" key="11">
    <source>
        <dbReference type="Pfam" id="PF00361"/>
    </source>
</evidence>
<evidence type="ECO:0000256" key="8">
    <source>
        <dbReference type="ARBA" id="ARBA00023065"/>
    </source>
</evidence>
<dbReference type="PANTHER" id="PTHR43373:SF1">
    <property type="entry name" value="NA(+)_H(+) ANTIPORTER SUBUNIT A"/>
    <property type="match status" value="1"/>
</dbReference>
<dbReference type="NCBIfam" id="NF009286">
    <property type="entry name" value="PRK12646.1"/>
    <property type="match status" value="1"/>
</dbReference>
<feature type="domain" description="MrpA C-terminal/MbhE" evidence="14">
    <location>
        <begin position="742"/>
        <end position="816"/>
    </location>
</feature>
<dbReference type="Pfam" id="PF00662">
    <property type="entry name" value="Proton_antipo_N"/>
    <property type="match status" value="1"/>
</dbReference>
<evidence type="ECO:0000256" key="6">
    <source>
        <dbReference type="ARBA" id="ARBA00022692"/>
    </source>
</evidence>
<comment type="caution">
    <text evidence="15">The sequence shown here is derived from an EMBL/GenBank/DDBJ whole genome shotgun (WGS) entry which is preliminary data.</text>
</comment>
<dbReference type="Pfam" id="PF20501">
    <property type="entry name" value="MbhE"/>
    <property type="match status" value="1"/>
</dbReference>